<proteinExistence type="predicted"/>
<dbReference type="EMBL" id="PXWF02000101">
    <property type="protein sequence ID" value="PWF49266.1"/>
    <property type="molecule type" value="Genomic_DNA"/>
</dbReference>
<dbReference type="AlphaFoldDB" id="A0A2U2HPB5"/>
<keyword evidence="1" id="KW-0472">Membrane</keyword>
<feature type="transmembrane region" description="Helical" evidence="1">
    <location>
        <begin position="12"/>
        <end position="35"/>
    </location>
</feature>
<keyword evidence="1" id="KW-0812">Transmembrane</keyword>
<sequence>MEMQTKKAFKIFTLAVAACFGLVLVLYLILLAVNWRDQPVGQAAARLAALSTGRAALAEGDNAYVFLMGFQVAPNEDPRAWGQKRIAWSRQMAALPNIPDGAVPPGADTNFKAARTPEVQALSDACRTAEQACVDAIGKGEATIAAWAASERWLFERYRALLAHQAWREDMPYDMRFPMPAFHPVFEGQKLLHLKAWTLAGQGDAAGVKALLEADIRFWRLGLASSEMLISKMIAVAAINRHFSLGALALRRLPAQSAMQAMPQQWLAPVSDAERSMLRPFAGELRFAENALRRTDAPEAMREYDVTWGGKMATGVFKPLMQIQDTSNRYAEVLASVEDALRVPYAQLPQALVRASNITDAVAKKGPMPDRMYNPVGDMFLRVGIPDFTNYAARVTDLEGVRRLAALTVGLHSRAVPAAQLRHQLAAADERNPYDGKPFQWDEKTGAILFVGLSEGERGRHAFIY</sequence>
<dbReference type="Proteomes" id="UP000241421">
    <property type="component" value="Unassembled WGS sequence"/>
</dbReference>
<reference evidence="2 3" key="1">
    <citation type="submission" date="2018-04" db="EMBL/GenBank/DDBJ databases">
        <title>Massilia violaceinigra sp. nov., a novel purple-pigmented bacterium isolated from Tianshan glacier, Xinjiang, China.</title>
        <authorList>
            <person name="Wang H."/>
        </authorList>
    </citation>
    <scope>NUCLEOTIDE SEQUENCE [LARGE SCALE GENOMIC DNA]</scope>
    <source>
        <strain evidence="2 3">B448-2</strain>
    </source>
</reference>
<protein>
    <submittedName>
        <fullName evidence="2">Uncharacterized protein</fullName>
    </submittedName>
</protein>
<evidence type="ECO:0000313" key="3">
    <source>
        <dbReference type="Proteomes" id="UP000241421"/>
    </source>
</evidence>
<gene>
    <name evidence="2" type="ORF">C7C56_007475</name>
</gene>
<keyword evidence="3" id="KW-1185">Reference proteome</keyword>
<accession>A0A2U2HPB5</accession>
<name>A0A2U2HPB5_9BURK</name>
<evidence type="ECO:0000313" key="2">
    <source>
        <dbReference type="EMBL" id="PWF49266.1"/>
    </source>
</evidence>
<keyword evidence="1" id="KW-1133">Transmembrane helix</keyword>
<evidence type="ECO:0000256" key="1">
    <source>
        <dbReference type="SAM" id="Phobius"/>
    </source>
</evidence>
<organism evidence="2 3">
    <name type="scientific">Massilia glaciei</name>
    <dbReference type="NCBI Taxonomy" id="1524097"/>
    <lineage>
        <taxon>Bacteria</taxon>
        <taxon>Pseudomonadati</taxon>
        <taxon>Pseudomonadota</taxon>
        <taxon>Betaproteobacteria</taxon>
        <taxon>Burkholderiales</taxon>
        <taxon>Oxalobacteraceae</taxon>
        <taxon>Telluria group</taxon>
        <taxon>Massilia</taxon>
    </lineage>
</organism>
<comment type="caution">
    <text evidence="2">The sequence shown here is derived from an EMBL/GenBank/DDBJ whole genome shotgun (WGS) entry which is preliminary data.</text>
</comment>